<feature type="non-terminal residue" evidence="1">
    <location>
        <position position="103"/>
    </location>
</feature>
<dbReference type="AlphaFoldDB" id="A0A9N9HDW2"/>
<dbReference type="OrthoDB" id="2434589at2759"/>
<dbReference type="Proteomes" id="UP000789405">
    <property type="component" value="Unassembled WGS sequence"/>
</dbReference>
<name>A0A9N9HDW2_9GLOM</name>
<gene>
    <name evidence="1" type="ORF">DERYTH_LOCUS11775</name>
</gene>
<proteinExistence type="predicted"/>
<accession>A0A9N9HDW2</accession>
<keyword evidence="2" id="KW-1185">Reference proteome</keyword>
<dbReference type="EMBL" id="CAJVPY010007435">
    <property type="protein sequence ID" value="CAG8680498.1"/>
    <property type="molecule type" value="Genomic_DNA"/>
</dbReference>
<protein>
    <submittedName>
        <fullName evidence="1">22424_t:CDS:1</fullName>
    </submittedName>
</protein>
<comment type="caution">
    <text evidence="1">The sequence shown here is derived from an EMBL/GenBank/DDBJ whole genome shotgun (WGS) entry which is preliminary data.</text>
</comment>
<reference evidence="1" key="1">
    <citation type="submission" date="2021-06" db="EMBL/GenBank/DDBJ databases">
        <authorList>
            <person name="Kallberg Y."/>
            <person name="Tangrot J."/>
            <person name="Rosling A."/>
        </authorList>
    </citation>
    <scope>NUCLEOTIDE SEQUENCE</scope>
    <source>
        <strain evidence="1">MA453B</strain>
    </source>
</reference>
<evidence type="ECO:0000313" key="1">
    <source>
        <dbReference type="EMBL" id="CAG8680498.1"/>
    </source>
</evidence>
<evidence type="ECO:0000313" key="2">
    <source>
        <dbReference type="Proteomes" id="UP000789405"/>
    </source>
</evidence>
<organism evidence="1 2">
    <name type="scientific">Dentiscutata erythropus</name>
    <dbReference type="NCBI Taxonomy" id="1348616"/>
    <lineage>
        <taxon>Eukaryota</taxon>
        <taxon>Fungi</taxon>
        <taxon>Fungi incertae sedis</taxon>
        <taxon>Mucoromycota</taxon>
        <taxon>Glomeromycotina</taxon>
        <taxon>Glomeromycetes</taxon>
        <taxon>Diversisporales</taxon>
        <taxon>Gigasporaceae</taxon>
        <taxon>Dentiscutata</taxon>
    </lineage>
</organism>
<sequence>PIAAIVKDAVAYGLNMGLVESRVLKSYGIENKIWKFDLLEQTFLLISPNQTIGRPKYINNNEMRLLGILKITLPKRPSLGCDLPVEFGLTFGTMEIKAAARIS</sequence>